<dbReference type="Gene3D" id="2.10.25.10">
    <property type="entry name" value="Laminin"/>
    <property type="match status" value="1"/>
</dbReference>
<feature type="signal peptide" evidence="3">
    <location>
        <begin position="1"/>
        <end position="21"/>
    </location>
</feature>
<protein>
    <submittedName>
        <fullName evidence="6">EGF-like domain-containing protein</fullName>
    </submittedName>
</protein>
<keyword evidence="1" id="KW-1015">Disulfide bond</keyword>
<dbReference type="InterPro" id="IPR000742">
    <property type="entry name" value="EGF"/>
</dbReference>
<dbReference type="WBParaSite" id="PSU_v2.g4815.t1">
    <property type="protein sequence ID" value="PSU_v2.g4815.t1"/>
    <property type="gene ID" value="PSU_v2.g4815"/>
</dbReference>
<dbReference type="CDD" id="cd00054">
    <property type="entry name" value="EGF_CA"/>
    <property type="match status" value="1"/>
</dbReference>
<dbReference type="AlphaFoldDB" id="A0A914Z3I6"/>
<keyword evidence="1" id="KW-0245">EGF-like domain</keyword>
<dbReference type="Proteomes" id="UP000887577">
    <property type="component" value="Unplaced"/>
</dbReference>
<feature type="compositionally biased region" description="Low complexity" evidence="2">
    <location>
        <begin position="51"/>
        <end position="88"/>
    </location>
</feature>
<feature type="compositionally biased region" description="Polar residues" evidence="2">
    <location>
        <begin position="26"/>
        <end position="50"/>
    </location>
</feature>
<reference evidence="6" key="1">
    <citation type="submission" date="2022-11" db="UniProtKB">
        <authorList>
            <consortium name="WormBaseParasite"/>
        </authorList>
    </citation>
    <scope>IDENTIFICATION</scope>
</reference>
<feature type="disulfide bond" evidence="1">
    <location>
        <begin position="181"/>
        <end position="190"/>
    </location>
</feature>
<proteinExistence type="predicted"/>
<evidence type="ECO:0000313" key="5">
    <source>
        <dbReference type="Proteomes" id="UP000887577"/>
    </source>
</evidence>
<feature type="domain" description="EGF-like" evidence="4">
    <location>
        <begin position="154"/>
        <end position="191"/>
    </location>
</feature>
<name>A0A914Z3I6_9BILA</name>
<sequence>MKSSKIFVLVFIGVLFALVHGTSTEGVTNDVTTGPVTQAGETTTVQSGNSDSPTGTTDAPATTDGSATGGSSETNAPQTTAAPTTAAPSCPTEDIVFVKDSGTQDFIVNIQPGLNCSYYARSTSFSKSIIIKDPVSFVVSGGGEATLKIFGDNGADSCQSPDPCLPHGTCQVIQGQETCVCAECYIGTKCDIELDPCASYQLVCNTKQPPQQCHKSSPGCTPTCQ</sequence>
<organism evidence="5 6">
    <name type="scientific">Panagrolaimus superbus</name>
    <dbReference type="NCBI Taxonomy" id="310955"/>
    <lineage>
        <taxon>Eukaryota</taxon>
        <taxon>Metazoa</taxon>
        <taxon>Ecdysozoa</taxon>
        <taxon>Nematoda</taxon>
        <taxon>Chromadorea</taxon>
        <taxon>Rhabditida</taxon>
        <taxon>Tylenchina</taxon>
        <taxon>Panagrolaimomorpha</taxon>
        <taxon>Panagrolaimoidea</taxon>
        <taxon>Panagrolaimidae</taxon>
        <taxon>Panagrolaimus</taxon>
    </lineage>
</organism>
<comment type="caution">
    <text evidence="1">Lacks conserved residue(s) required for the propagation of feature annotation.</text>
</comment>
<feature type="region of interest" description="Disordered" evidence="2">
    <location>
        <begin position="26"/>
        <end position="88"/>
    </location>
</feature>
<keyword evidence="3" id="KW-0732">Signal</keyword>
<evidence type="ECO:0000256" key="3">
    <source>
        <dbReference type="SAM" id="SignalP"/>
    </source>
</evidence>
<evidence type="ECO:0000259" key="4">
    <source>
        <dbReference type="PROSITE" id="PS50026"/>
    </source>
</evidence>
<accession>A0A914Z3I6</accession>
<keyword evidence="5" id="KW-1185">Reference proteome</keyword>
<dbReference type="PROSITE" id="PS00022">
    <property type="entry name" value="EGF_1"/>
    <property type="match status" value="1"/>
</dbReference>
<evidence type="ECO:0000313" key="6">
    <source>
        <dbReference type="WBParaSite" id="PSU_v2.g4815.t1"/>
    </source>
</evidence>
<evidence type="ECO:0000256" key="1">
    <source>
        <dbReference type="PROSITE-ProRule" id="PRU00076"/>
    </source>
</evidence>
<evidence type="ECO:0000256" key="2">
    <source>
        <dbReference type="SAM" id="MobiDB-lite"/>
    </source>
</evidence>
<dbReference type="SUPFAM" id="SSF57196">
    <property type="entry name" value="EGF/Laminin"/>
    <property type="match status" value="1"/>
</dbReference>
<feature type="chain" id="PRO_5037571174" evidence="3">
    <location>
        <begin position="22"/>
        <end position="225"/>
    </location>
</feature>
<dbReference type="PROSITE" id="PS50026">
    <property type="entry name" value="EGF_3"/>
    <property type="match status" value="1"/>
</dbReference>